<evidence type="ECO:0000256" key="1">
    <source>
        <dbReference type="ARBA" id="ARBA00007435"/>
    </source>
</evidence>
<protein>
    <recommendedName>
        <fullName evidence="2">GIY-YIG domain-containing protein</fullName>
    </recommendedName>
</protein>
<gene>
    <name evidence="3" type="ORF">A2731_01680</name>
</gene>
<dbReference type="InterPro" id="IPR050190">
    <property type="entry name" value="UPF0213_domain"/>
</dbReference>
<dbReference type="Proteomes" id="UP000176241">
    <property type="component" value="Unassembled WGS sequence"/>
</dbReference>
<dbReference type="CDD" id="cd10456">
    <property type="entry name" value="GIY-YIG_UPF0213"/>
    <property type="match status" value="1"/>
</dbReference>
<reference evidence="3 4" key="1">
    <citation type="journal article" date="2016" name="Nat. Commun.">
        <title>Thousands of microbial genomes shed light on interconnected biogeochemical processes in an aquifer system.</title>
        <authorList>
            <person name="Anantharaman K."/>
            <person name="Brown C.T."/>
            <person name="Hug L.A."/>
            <person name="Sharon I."/>
            <person name="Castelle C.J."/>
            <person name="Probst A.J."/>
            <person name="Thomas B.C."/>
            <person name="Singh A."/>
            <person name="Wilkins M.J."/>
            <person name="Karaoz U."/>
            <person name="Brodie E.L."/>
            <person name="Williams K.H."/>
            <person name="Hubbard S.S."/>
            <person name="Banfield J.F."/>
        </authorList>
    </citation>
    <scope>NUCLEOTIDE SEQUENCE [LARGE SCALE GENOMIC DNA]</scope>
</reference>
<name>A0A1G1XU49_9BACT</name>
<dbReference type="SMART" id="SM00465">
    <property type="entry name" value="GIYc"/>
    <property type="match status" value="1"/>
</dbReference>
<dbReference type="Gene3D" id="3.40.1440.10">
    <property type="entry name" value="GIY-YIG endonuclease"/>
    <property type="match status" value="1"/>
</dbReference>
<evidence type="ECO:0000313" key="4">
    <source>
        <dbReference type="Proteomes" id="UP000176241"/>
    </source>
</evidence>
<dbReference type="PROSITE" id="PS50164">
    <property type="entry name" value="GIY_YIG"/>
    <property type="match status" value="1"/>
</dbReference>
<evidence type="ECO:0000259" key="2">
    <source>
        <dbReference type="PROSITE" id="PS50164"/>
    </source>
</evidence>
<dbReference type="STRING" id="1797533.A2731_01680"/>
<dbReference type="InterPro" id="IPR035901">
    <property type="entry name" value="GIY-YIG_endonuc_sf"/>
</dbReference>
<proteinExistence type="inferred from homology"/>
<dbReference type="PANTHER" id="PTHR34477:SF1">
    <property type="entry name" value="UPF0213 PROTEIN YHBQ"/>
    <property type="match status" value="1"/>
</dbReference>
<dbReference type="EMBL" id="MHIC01000046">
    <property type="protein sequence ID" value="OGY43511.1"/>
    <property type="molecule type" value="Genomic_DNA"/>
</dbReference>
<dbReference type="AlphaFoldDB" id="A0A1G1XU49"/>
<accession>A0A1G1XU49</accession>
<evidence type="ECO:0000313" key="3">
    <source>
        <dbReference type="EMBL" id="OGY43511.1"/>
    </source>
</evidence>
<sequence>MPEWHFYIARCKDNSLYTGISSDDSKRIKRHNKGKGAQWIKQHGQAKIAYTEKYNNYLAARRRELQVKKWSRVKKENLIKYGHPTKF</sequence>
<dbReference type="InterPro" id="IPR000305">
    <property type="entry name" value="GIY-YIG_endonuc"/>
</dbReference>
<dbReference type="Pfam" id="PF01541">
    <property type="entry name" value="GIY-YIG"/>
    <property type="match status" value="1"/>
</dbReference>
<comment type="caution">
    <text evidence="3">The sequence shown here is derived from an EMBL/GenBank/DDBJ whole genome shotgun (WGS) entry which is preliminary data.</text>
</comment>
<dbReference type="PANTHER" id="PTHR34477">
    <property type="entry name" value="UPF0213 PROTEIN YHBQ"/>
    <property type="match status" value="1"/>
</dbReference>
<dbReference type="SUPFAM" id="SSF82771">
    <property type="entry name" value="GIY-YIG endonuclease"/>
    <property type="match status" value="1"/>
</dbReference>
<feature type="domain" description="GIY-YIG" evidence="2">
    <location>
        <begin position="2"/>
        <end position="78"/>
    </location>
</feature>
<comment type="similarity">
    <text evidence="1">Belongs to the UPF0213 family.</text>
</comment>
<organism evidence="3 4">
    <name type="scientific">Candidatus Buchananbacteria bacterium RIFCSPHIGHO2_01_FULL_39_8</name>
    <dbReference type="NCBI Taxonomy" id="1797533"/>
    <lineage>
        <taxon>Bacteria</taxon>
        <taxon>Candidatus Buchananiibacteriota</taxon>
    </lineage>
</organism>